<proteinExistence type="predicted"/>
<keyword evidence="4 7" id="KW-0863">Zinc-finger</keyword>
<evidence type="ECO:0000256" key="3">
    <source>
        <dbReference type="ARBA" id="ARBA00022737"/>
    </source>
</evidence>
<dbReference type="PANTHER" id="PTHR40626">
    <property type="entry name" value="MIP31509P"/>
    <property type="match status" value="1"/>
</dbReference>
<dbReference type="Pfam" id="PF00096">
    <property type="entry name" value="zf-C2H2"/>
    <property type="match status" value="2"/>
</dbReference>
<feature type="compositionally biased region" description="Low complexity" evidence="8">
    <location>
        <begin position="1"/>
        <end position="16"/>
    </location>
</feature>
<dbReference type="SUPFAM" id="SSF57667">
    <property type="entry name" value="beta-beta-alpha zinc fingers"/>
    <property type="match status" value="1"/>
</dbReference>
<feature type="compositionally biased region" description="Polar residues" evidence="8">
    <location>
        <begin position="99"/>
        <end position="114"/>
    </location>
</feature>
<keyword evidence="3" id="KW-0677">Repeat</keyword>
<feature type="non-terminal residue" evidence="10">
    <location>
        <position position="165"/>
    </location>
</feature>
<keyword evidence="5" id="KW-0862">Zinc</keyword>
<evidence type="ECO:0000256" key="1">
    <source>
        <dbReference type="ARBA" id="ARBA00004123"/>
    </source>
</evidence>
<evidence type="ECO:0000256" key="7">
    <source>
        <dbReference type="PROSITE-ProRule" id="PRU00042"/>
    </source>
</evidence>
<dbReference type="PROSITE" id="PS00028">
    <property type="entry name" value="ZINC_FINGER_C2H2_1"/>
    <property type="match status" value="2"/>
</dbReference>
<feature type="domain" description="C2H2-type" evidence="9">
    <location>
        <begin position="142"/>
        <end position="165"/>
    </location>
</feature>
<dbReference type="Gene3D" id="3.30.160.60">
    <property type="entry name" value="Classic Zinc Finger"/>
    <property type="match status" value="2"/>
</dbReference>
<evidence type="ECO:0000259" key="9">
    <source>
        <dbReference type="PROSITE" id="PS50157"/>
    </source>
</evidence>
<feature type="region of interest" description="Disordered" evidence="8">
    <location>
        <begin position="1"/>
        <end position="114"/>
    </location>
</feature>
<keyword evidence="6" id="KW-0539">Nucleus</keyword>
<evidence type="ECO:0000313" key="11">
    <source>
        <dbReference type="Proteomes" id="UP001492380"/>
    </source>
</evidence>
<dbReference type="Proteomes" id="UP001492380">
    <property type="component" value="Unassembled WGS sequence"/>
</dbReference>
<evidence type="ECO:0000256" key="8">
    <source>
        <dbReference type="SAM" id="MobiDB-lite"/>
    </source>
</evidence>
<dbReference type="InterPro" id="IPR051059">
    <property type="entry name" value="VerF-like"/>
</dbReference>
<comment type="subcellular location">
    <subcellularLocation>
        <location evidence="1">Nucleus</location>
    </subcellularLocation>
</comment>
<protein>
    <recommendedName>
        <fullName evidence="9">C2H2-type domain-containing protein</fullName>
    </recommendedName>
</protein>
<dbReference type="InterPro" id="IPR013087">
    <property type="entry name" value="Znf_C2H2_type"/>
</dbReference>
<feature type="domain" description="C2H2-type" evidence="9">
    <location>
        <begin position="114"/>
        <end position="141"/>
    </location>
</feature>
<dbReference type="PANTHER" id="PTHR40626:SF11">
    <property type="entry name" value="ZINC FINGER PROTEIN YPR022C"/>
    <property type="match status" value="1"/>
</dbReference>
<gene>
    <name evidence="10" type="ORF">HDK90DRAFT_406214</name>
</gene>
<dbReference type="EMBL" id="JBBWRZ010000001">
    <property type="protein sequence ID" value="KAK8246409.1"/>
    <property type="molecule type" value="Genomic_DNA"/>
</dbReference>
<dbReference type="SMART" id="SM00355">
    <property type="entry name" value="ZnF_C2H2"/>
    <property type="match status" value="2"/>
</dbReference>
<organism evidence="10 11">
    <name type="scientific">Phyllosticta capitalensis</name>
    <dbReference type="NCBI Taxonomy" id="121624"/>
    <lineage>
        <taxon>Eukaryota</taxon>
        <taxon>Fungi</taxon>
        <taxon>Dikarya</taxon>
        <taxon>Ascomycota</taxon>
        <taxon>Pezizomycotina</taxon>
        <taxon>Dothideomycetes</taxon>
        <taxon>Dothideomycetes incertae sedis</taxon>
        <taxon>Botryosphaeriales</taxon>
        <taxon>Phyllostictaceae</taxon>
        <taxon>Phyllosticta</taxon>
    </lineage>
</organism>
<accession>A0ABR1Z1Z7</accession>
<evidence type="ECO:0000313" key="10">
    <source>
        <dbReference type="EMBL" id="KAK8246409.1"/>
    </source>
</evidence>
<keyword evidence="2" id="KW-0479">Metal-binding</keyword>
<dbReference type="PROSITE" id="PS50157">
    <property type="entry name" value="ZINC_FINGER_C2H2_2"/>
    <property type="match status" value="2"/>
</dbReference>
<comment type="caution">
    <text evidence="10">The sequence shown here is derived from an EMBL/GenBank/DDBJ whole genome shotgun (WGS) entry which is preliminary data.</text>
</comment>
<feature type="compositionally biased region" description="Polar residues" evidence="8">
    <location>
        <begin position="70"/>
        <end position="89"/>
    </location>
</feature>
<evidence type="ECO:0000256" key="6">
    <source>
        <dbReference type="ARBA" id="ARBA00023242"/>
    </source>
</evidence>
<reference evidence="10 11" key="1">
    <citation type="submission" date="2024-04" db="EMBL/GenBank/DDBJ databases">
        <title>Phyllosticta paracitricarpa is synonymous to the EU quarantine fungus P. citricarpa based on phylogenomic analyses.</title>
        <authorList>
            <consortium name="Lawrence Berkeley National Laboratory"/>
            <person name="Van Ingen-Buijs V.A."/>
            <person name="Van Westerhoven A.C."/>
            <person name="Haridas S."/>
            <person name="Skiadas P."/>
            <person name="Martin F."/>
            <person name="Groenewald J.Z."/>
            <person name="Crous P.W."/>
            <person name="Seidl M.F."/>
        </authorList>
    </citation>
    <scope>NUCLEOTIDE SEQUENCE [LARGE SCALE GENOMIC DNA]</scope>
    <source>
        <strain evidence="10 11">CBS 123374</strain>
    </source>
</reference>
<evidence type="ECO:0000256" key="5">
    <source>
        <dbReference type="ARBA" id="ARBA00022833"/>
    </source>
</evidence>
<name>A0ABR1Z1Z7_9PEZI</name>
<evidence type="ECO:0000256" key="4">
    <source>
        <dbReference type="ARBA" id="ARBA00022771"/>
    </source>
</evidence>
<sequence length="165" mass="17899">MSPHSPSPTHLSSSSSQLRGENARLDAGHEPCATTAPTLPLQDAHEDSLVNSTRPIRTERARHGRVRGTGLNSSPSHTPAGSPAPSTVERQGPPFSDQAKGTSKTPPTSRKTGLSCSLCGATFSRQEHLTRHVRSHADERPFACAVCGRRFTRRDTLKRHEARHE</sequence>
<dbReference type="InterPro" id="IPR036236">
    <property type="entry name" value="Znf_C2H2_sf"/>
</dbReference>
<keyword evidence="11" id="KW-1185">Reference proteome</keyword>
<evidence type="ECO:0000256" key="2">
    <source>
        <dbReference type="ARBA" id="ARBA00022723"/>
    </source>
</evidence>